<feature type="binding site" description="axial binding residue" evidence="11">
    <location>
        <position position="735"/>
    </location>
    <ligand>
        <name>heme</name>
        <dbReference type="ChEBI" id="CHEBI:30413"/>
    </ligand>
    <ligandPart>
        <name>Fe</name>
        <dbReference type="ChEBI" id="CHEBI:18248"/>
    </ligandPart>
</feature>
<organism evidence="14 15">
    <name type="scientific">Quercus suber</name>
    <name type="common">Cork oak</name>
    <dbReference type="NCBI Taxonomy" id="58331"/>
    <lineage>
        <taxon>Eukaryota</taxon>
        <taxon>Viridiplantae</taxon>
        <taxon>Streptophyta</taxon>
        <taxon>Embryophyta</taxon>
        <taxon>Tracheophyta</taxon>
        <taxon>Spermatophyta</taxon>
        <taxon>Magnoliopsida</taxon>
        <taxon>eudicotyledons</taxon>
        <taxon>Gunneridae</taxon>
        <taxon>Pentapetalae</taxon>
        <taxon>rosids</taxon>
        <taxon>fabids</taxon>
        <taxon>Fagales</taxon>
        <taxon>Fagaceae</taxon>
        <taxon>Quercus</taxon>
    </lineage>
</organism>
<comment type="similarity">
    <text evidence="2">Belongs to the cytochrome P450 family.</text>
</comment>
<keyword evidence="3 11" id="KW-0349">Heme</keyword>
<evidence type="ECO:0000256" key="1">
    <source>
        <dbReference type="ARBA" id="ARBA00004167"/>
    </source>
</evidence>
<accession>A0AAW0J674</accession>
<sequence>MNNRDNNYPKPETAPYTKKLLGDGLGTSEGAKWAKMRKLANSAFNAECLKNMIPSMISSIEVMLEGWKHHEGKEIEELVKGIHNTILEIIKKREEKVMTGVGSSFGGDFLQLLVEAHHEANASLWISIEDLVDECKTFYIAGQETTSTLLAWTMFLLAIHTDWQEKARKEVLNLFGQQNPNPDGITKLKSMGMIINESLRLYPSVIGITRKVEREVRLGNLTLPANLLLYIPTLAPHHDPKIWGEDVHLFKPERFSEGPRTCVGLNFATTEAKIALSMILQRYAFTLSPAYKEKMGAVEILVISLTSSLCLYFLLTLIRGLHKLWWTPIHMKNQLSSQGIKGPSYRFFHGSTKEIFNMKKEAMSRPMNLSHDIFSTILPHVHSWVDKYGNNYLQWFGPKAQLVVTEPELIKEILNNRDNAYSKPEIGNYAKKLLGDGLVTSEGNMIPSMISSIEVMLERWKHHEGKEIEVCEEFRLLTSEVISRTAFGSSYLEGKNIFQMLMKLALISSRNAYKLRFPGISKIYKTNDEIESEELVKGIHNAILEIIKKREEKVMTGESIGGDFLQLLVEAHNDPNASQKISIEDLLDECKTFYIAGQETTSTLLGWTIFLLAIHTDWQEEARKEVLSLFGQQNPNPDGITKLKTTSMIINESLRLYPPAITITRKVEREVRLGKLTLPANLLLYITTLAPHHDPKIWGEDVHLFKPERFSEGIAKATNNNIAAFFPFGIGPRTCVGLNFATTEAKIALSMILQRYAFTLSPAYVHSPFQLLTIRPQHGVQ</sequence>
<keyword evidence="6 13" id="KW-1133">Transmembrane helix</keyword>
<dbReference type="PANTHER" id="PTHR24282">
    <property type="entry name" value="CYTOCHROME P450 FAMILY MEMBER"/>
    <property type="match status" value="1"/>
</dbReference>
<dbReference type="SUPFAM" id="SSF48264">
    <property type="entry name" value="Cytochrome P450"/>
    <property type="match status" value="2"/>
</dbReference>
<comment type="caution">
    <text evidence="14">The sequence shown here is derived from an EMBL/GenBank/DDBJ whole genome shotgun (WGS) entry which is preliminary data.</text>
</comment>
<keyword evidence="9" id="KW-0503">Monooxygenase</keyword>
<evidence type="ECO:0000256" key="13">
    <source>
        <dbReference type="SAM" id="Phobius"/>
    </source>
</evidence>
<proteinExistence type="inferred from homology"/>
<evidence type="ECO:0000256" key="4">
    <source>
        <dbReference type="ARBA" id="ARBA00022692"/>
    </source>
</evidence>
<dbReference type="PRINTS" id="PR00463">
    <property type="entry name" value="EP450I"/>
</dbReference>
<evidence type="ECO:0000256" key="12">
    <source>
        <dbReference type="SAM" id="MobiDB-lite"/>
    </source>
</evidence>
<dbReference type="Gene3D" id="1.10.630.10">
    <property type="entry name" value="Cytochrome P450"/>
    <property type="match status" value="3"/>
</dbReference>
<dbReference type="GO" id="GO:0016705">
    <property type="term" value="F:oxidoreductase activity, acting on paired donors, with incorporation or reduction of molecular oxygen"/>
    <property type="evidence" value="ECO:0007669"/>
    <property type="project" value="InterPro"/>
</dbReference>
<dbReference type="InterPro" id="IPR002401">
    <property type="entry name" value="Cyt_P450_E_grp-I"/>
</dbReference>
<evidence type="ECO:0000256" key="2">
    <source>
        <dbReference type="ARBA" id="ARBA00010617"/>
    </source>
</evidence>
<feature type="non-terminal residue" evidence="14">
    <location>
        <position position="781"/>
    </location>
</feature>
<dbReference type="Pfam" id="PF00067">
    <property type="entry name" value="p450"/>
    <property type="match status" value="2"/>
</dbReference>
<evidence type="ECO:0000256" key="10">
    <source>
        <dbReference type="ARBA" id="ARBA00023136"/>
    </source>
</evidence>
<dbReference type="Proteomes" id="UP000237347">
    <property type="component" value="Unassembled WGS sequence"/>
</dbReference>
<dbReference type="PANTHER" id="PTHR24282:SF20">
    <property type="entry name" value="CYTOCHROME P450 CYP749A22-LIKE"/>
    <property type="match status" value="1"/>
</dbReference>
<reference evidence="14 15" key="1">
    <citation type="journal article" date="2018" name="Sci. Data">
        <title>The draft genome sequence of cork oak.</title>
        <authorList>
            <person name="Ramos A.M."/>
            <person name="Usie A."/>
            <person name="Barbosa P."/>
            <person name="Barros P.M."/>
            <person name="Capote T."/>
            <person name="Chaves I."/>
            <person name="Simoes F."/>
            <person name="Abreu I."/>
            <person name="Carrasquinho I."/>
            <person name="Faro C."/>
            <person name="Guimaraes J.B."/>
            <person name="Mendonca D."/>
            <person name="Nobrega F."/>
            <person name="Rodrigues L."/>
            <person name="Saibo N.J.M."/>
            <person name="Varela M.C."/>
            <person name="Egas C."/>
            <person name="Matos J."/>
            <person name="Miguel C.M."/>
            <person name="Oliveira M.M."/>
            <person name="Ricardo C.P."/>
            <person name="Goncalves S."/>
        </authorList>
    </citation>
    <scope>NUCLEOTIDE SEQUENCE [LARGE SCALE GENOMIC DNA]</scope>
    <source>
        <strain evidence="15">cv. HL8</strain>
    </source>
</reference>
<evidence type="ECO:0000256" key="11">
    <source>
        <dbReference type="PIRSR" id="PIRSR602401-1"/>
    </source>
</evidence>
<feature type="transmembrane region" description="Helical" evidence="13">
    <location>
        <begin position="295"/>
        <end position="315"/>
    </location>
</feature>
<evidence type="ECO:0000256" key="3">
    <source>
        <dbReference type="ARBA" id="ARBA00022617"/>
    </source>
</evidence>
<dbReference type="InterPro" id="IPR036396">
    <property type="entry name" value="Cyt_P450_sf"/>
</dbReference>
<evidence type="ECO:0000256" key="8">
    <source>
        <dbReference type="ARBA" id="ARBA00023004"/>
    </source>
</evidence>
<evidence type="ECO:0000313" key="15">
    <source>
        <dbReference type="Proteomes" id="UP000237347"/>
    </source>
</evidence>
<dbReference type="GO" id="GO:0020037">
    <property type="term" value="F:heme binding"/>
    <property type="evidence" value="ECO:0007669"/>
    <property type="project" value="InterPro"/>
</dbReference>
<keyword evidence="7" id="KW-0560">Oxidoreductase</keyword>
<keyword evidence="15" id="KW-1185">Reference proteome</keyword>
<dbReference type="InterPro" id="IPR001128">
    <property type="entry name" value="Cyt_P450"/>
</dbReference>
<keyword evidence="4 13" id="KW-0812">Transmembrane</keyword>
<dbReference type="PRINTS" id="PR00385">
    <property type="entry name" value="P450"/>
</dbReference>
<dbReference type="GO" id="GO:0005506">
    <property type="term" value="F:iron ion binding"/>
    <property type="evidence" value="ECO:0007669"/>
    <property type="project" value="InterPro"/>
</dbReference>
<evidence type="ECO:0000313" key="14">
    <source>
        <dbReference type="EMBL" id="KAK7822130.1"/>
    </source>
</evidence>
<keyword evidence="8 11" id="KW-0408">Iron</keyword>
<protein>
    <submittedName>
        <fullName evidence="14">Cytochrome p450 cyp749a22</fullName>
    </submittedName>
</protein>
<gene>
    <name evidence="14" type="primary">C7A22_9</name>
    <name evidence="14" type="ORF">CFP56_036973</name>
</gene>
<dbReference type="GO" id="GO:0004497">
    <property type="term" value="F:monooxygenase activity"/>
    <property type="evidence" value="ECO:0007669"/>
    <property type="project" value="UniProtKB-KW"/>
</dbReference>
<comment type="subcellular location">
    <subcellularLocation>
        <location evidence="1">Membrane</location>
        <topology evidence="1">Single-pass membrane protein</topology>
    </subcellularLocation>
</comment>
<evidence type="ECO:0000256" key="9">
    <source>
        <dbReference type="ARBA" id="ARBA00023033"/>
    </source>
</evidence>
<dbReference type="EMBL" id="PKMF04000676">
    <property type="protein sequence ID" value="KAK7822130.1"/>
    <property type="molecule type" value="Genomic_DNA"/>
</dbReference>
<keyword evidence="10 13" id="KW-0472">Membrane</keyword>
<keyword evidence="5 11" id="KW-0479">Metal-binding</keyword>
<name>A0AAW0J674_QUESU</name>
<evidence type="ECO:0000256" key="5">
    <source>
        <dbReference type="ARBA" id="ARBA00022723"/>
    </source>
</evidence>
<evidence type="ECO:0000256" key="7">
    <source>
        <dbReference type="ARBA" id="ARBA00023002"/>
    </source>
</evidence>
<dbReference type="GO" id="GO:0016020">
    <property type="term" value="C:membrane"/>
    <property type="evidence" value="ECO:0007669"/>
    <property type="project" value="UniProtKB-SubCell"/>
</dbReference>
<dbReference type="InterPro" id="IPR050665">
    <property type="entry name" value="Cytochrome_P450_Monooxygen"/>
</dbReference>
<dbReference type="InterPro" id="IPR018247">
    <property type="entry name" value="EF_Hand_1_Ca_BS"/>
</dbReference>
<feature type="region of interest" description="Disordered" evidence="12">
    <location>
        <begin position="1"/>
        <end position="21"/>
    </location>
</feature>
<dbReference type="PROSITE" id="PS00018">
    <property type="entry name" value="EF_HAND_1"/>
    <property type="match status" value="1"/>
</dbReference>
<dbReference type="PROSITE" id="PS00086">
    <property type="entry name" value="CYTOCHROME_P450"/>
    <property type="match status" value="2"/>
</dbReference>
<dbReference type="InterPro" id="IPR017972">
    <property type="entry name" value="Cyt_P450_CS"/>
</dbReference>
<comment type="cofactor">
    <cofactor evidence="11">
        <name>heme</name>
        <dbReference type="ChEBI" id="CHEBI:30413"/>
    </cofactor>
</comment>
<evidence type="ECO:0000256" key="6">
    <source>
        <dbReference type="ARBA" id="ARBA00022989"/>
    </source>
</evidence>
<dbReference type="AlphaFoldDB" id="A0AAW0J674"/>